<dbReference type="Proteomes" id="UP001255185">
    <property type="component" value="Unassembled WGS sequence"/>
</dbReference>
<keyword evidence="2" id="KW-1185">Reference proteome</keyword>
<organism evidence="1 2">
    <name type="scientific">Flavobacterium arsenatis</name>
    <dbReference type="NCBI Taxonomy" id="1484332"/>
    <lineage>
        <taxon>Bacteria</taxon>
        <taxon>Pseudomonadati</taxon>
        <taxon>Bacteroidota</taxon>
        <taxon>Flavobacteriia</taxon>
        <taxon>Flavobacteriales</taxon>
        <taxon>Flavobacteriaceae</taxon>
        <taxon>Flavobacterium</taxon>
    </lineage>
</organism>
<comment type="caution">
    <text evidence="1">The sequence shown here is derived from an EMBL/GenBank/DDBJ whole genome shotgun (WGS) entry which is preliminary data.</text>
</comment>
<evidence type="ECO:0000313" key="2">
    <source>
        <dbReference type="Proteomes" id="UP001255185"/>
    </source>
</evidence>
<proteinExistence type="predicted"/>
<evidence type="ECO:0000313" key="1">
    <source>
        <dbReference type="EMBL" id="MDR6968723.1"/>
    </source>
</evidence>
<gene>
    <name evidence="1" type="ORF">J2X31_002749</name>
</gene>
<protein>
    <submittedName>
        <fullName evidence="1">Uncharacterized protein</fullName>
    </submittedName>
</protein>
<dbReference type="RefSeq" id="WP_310027329.1">
    <property type="nucleotide sequence ID" value="NZ_JAVDVI010000012.1"/>
</dbReference>
<accession>A0ABU1TS72</accession>
<dbReference type="EMBL" id="JAVDVI010000012">
    <property type="protein sequence ID" value="MDR6968723.1"/>
    <property type="molecule type" value="Genomic_DNA"/>
</dbReference>
<name>A0ABU1TS72_9FLAO</name>
<reference evidence="1 2" key="1">
    <citation type="submission" date="2023-07" db="EMBL/GenBank/DDBJ databases">
        <title>Sorghum-associated microbial communities from plants grown in Nebraska, USA.</title>
        <authorList>
            <person name="Schachtman D."/>
        </authorList>
    </citation>
    <scope>NUCLEOTIDE SEQUENCE [LARGE SCALE GENOMIC DNA]</scope>
    <source>
        <strain evidence="1 2">3773</strain>
    </source>
</reference>
<sequence length="65" mass="7866">MKLNEQQIEQLYTFTRQHFVEWYDLQSELVDHLANAIEAEWHKNPKLTFEEALHLKTACLFLQHP</sequence>